<dbReference type="Proteomes" id="UP001150001">
    <property type="component" value="Unassembled WGS sequence"/>
</dbReference>
<dbReference type="Proteomes" id="UP000501443">
    <property type="component" value="Chromosome 1"/>
</dbReference>
<proteinExistence type="predicted"/>
<feature type="transmembrane region" description="Helical" evidence="5">
    <location>
        <begin position="54"/>
        <end position="72"/>
    </location>
</feature>
<reference evidence="8 10" key="1">
    <citation type="submission" date="2016-03" db="EMBL/GenBank/DDBJ databases">
        <title>Draft genome sequence of the Vibrio tubiashii subs. europaeus.</title>
        <authorList>
            <person name="Spinard E."/>
            <person name="Dubert J."/>
            <person name="Nelson D.R."/>
            <person name="Barja J.L."/>
        </authorList>
    </citation>
    <scope>NUCLEOTIDE SEQUENCE [LARGE SCALE GENOMIC DNA]</scope>
    <source>
        <strain evidence="10">PP-638</strain>
        <strain evidence="8">PP2-638</strain>
    </source>
</reference>
<evidence type="ECO:0000313" key="12">
    <source>
        <dbReference type="Proteomes" id="UP001150001"/>
    </source>
</evidence>
<dbReference type="AlphaFoldDB" id="A0A178JHY4"/>
<dbReference type="Gene3D" id="2.40.50.140">
    <property type="entry name" value="Nucleic acid-binding proteins"/>
    <property type="match status" value="1"/>
</dbReference>
<keyword evidence="12" id="KW-1185">Reference proteome</keyword>
<dbReference type="PANTHER" id="PTHR33507:SF3">
    <property type="entry name" value="INNER MEMBRANE PROTEIN YBBJ"/>
    <property type="match status" value="1"/>
</dbReference>
<sequence length="151" mass="17065">MFELLDSINHWHWLAFGLALLAIELLGTAGYFLWLGLSALIVGILLTFIPMSWQLQWVAFAAFSLVTTWLWWRRQFKSDRKSDANRELNQKSKQLVGQLIRLDEDFPAGKGRLKVGDTTWSAQSESAISAGQQVEITKVSGIILTIKPCDN</sequence>
<evidence type="ECO:0000313" key="7">
    <source>
        <dbReference type="EMBL" id="MDC5742448.1"/>
    </source>
</evidence>
<feature type="domain" description="NfeD-like C-terminal" evidence="6">
    <location>
        <begin position="93"/>
        <end position="148"/>
    </location>
</feature>
<dbReference type="RefSeq" id="WP_069667000.1">
    <property type="nucleotide sequence ID" value="NZ_CP053541.1"/>
</dbReference>
<feature type="transmembrane region" description="Helical" evidence="5">
    <location>
        <begin position="12"/>
        <end position="34"/>
    </location>
</feature>
<keyword evidence="3 5" id="KW-1133">Transmembrane helix</keyword>
<dbReference type="SUPFAM" id="SSF141322">
    <property type="entry name" value="NfeD domain-like"/>
    <property type="match status" value="1"/>
</dbReference>
<evidence type="ECO:0000256" key="4">
    <source>
        <dbReference type="ARBA" id="ARBA00023136"/>
    </source>
</evidence>
<evidence type="ECO:0000256" key="3">
    <source>
        <dbReference type="ARBA" id="ARBA00022989"/>
    </source>
</evidence>
<evidence type="ECO:0000313" key="10">
    <source>
        <dbReference type="Proteomes" id="UP000094761"/>
    </source>
</evidence>
<dbReference type="InterPro" id="IPR012340">
    <property type="entry name" value="NA-bd_OB-fold"/>
</dbReference>
<dbReference type="EMBL" id="LUAX01000001">
    <property type="protein sequence ID" value="OAN01148.1"/>
    <property type="molecule type" value="Genomic_DNA"/>
</dbReference>
<gene>
    <name evidence="8" type="ORF">AZ468_08550</name>
    <name evidence="9" type="ORF">HOO69_10250</name>
    <name evidence="7" type="ORF">OPW20_20475</name>
</gene>
<dbReference type="GO" id="GO:0005886">
    <property type="term" value="C:plasma membrane"/>
    <property type="evidence" value="ECO:0007669"/>
    <property type="project" value="TreeGrafter"/>
</dbReference>
<dbReference type="OrthoDB" id="6402862at2"/>
<dbReference type="Proteomes" id="UP000094761">
    <property type="component" value="Unassembled WGS sequence"/>
</dbReference>
<reference evidence="7" key="3">
    <citation type="submission" date="2022-11" db="EMBL/GenBank/DDBJ databases">
        <title>Role of the vibriolysin VemA secreted by the emergent pathogen Vibrio europaeus in the colonization of Manila clam mucus.</title>
        <authorList>
            <person name="Martinez C."/>
            <person name="Rodriguez S."/>
            <person name="Vences A."/>
            <person name="Barja J.L."/>
            <person name="Toranzo A.E."/>
            <person name="Dubert J."/>
        </authorList>
    </citation>
    <scope>NUCLEOTIDE SEQUENCE</scope>
    <source>
        <strain evidence="7">3454</strain>
    </source>
</reference>
<evidence type="ECO:0000313" key="11">
    <source>
        <dbReference type="Proteomes" id="UP000501443"/>
    </source>
</evidence>
<organism evidence="8 10">
    <name type="scientific">Vibrio europaeus</name>
    <dbReference type="NCBI Taxonomy" id="300876"/>
    <lineage>
        <taxon>Bacteria</taxon>
        <taxon>Pseudomonadati</taxon>
        <taxon>Pseudomonadota</taxon>
        <taxon>Gammaproteobacteria</taxon>
        <taxon>Vibrionales</taxon>
        <taxon>Vibrionaceae</taxon>
        <taxon>Vibrio</taxon>
        <taxon>Vibrio oreintalis group</taxon>
    </lineage>
</organism>
<evidence type="ECO:0000256" key="2">
    <source>
        <dbReference type="ARBA" id="ARBA00022692"/>
    </source>
</evidence>
<reference evidence="9 11" key="2">
    <citation type="submission" date="2020-05" db="EMBL/GenBank/DDBJ databases">
        <title>First description outside Europe of the emergent pathogen for shellfish aquaculture Vibrio europaeus.</title>
        <authorList>
            <person name="Dubert J."/>
            <person name="Rojas R."/>
        </authorList>
    </citation>
    <scope>NUCLEOTIDE SEQUENCE [LARGE SCALE GENOMIC DNA]</scope>
    <source>
        <strain evidence="9 11">NPI-1</strain>
    </source>
</reference>
<dbReference type="PANTHER" id="PTHR33507">
    <property type="entry name" value="INNER MEMBRANE PROTEIN YBBJ"/>
    <property type="match status" value="1"/>
</dbReference>
<evidence type="ECO:0000313" key="8">
    <source>
        <dbReference type="EMBL" id="OAN01148.1"/>
    </source>
</evidence>
<name>A0A178JHY4_9VIBR</name>
<dbReference type="EMBL" id="CP053541">
    <property type="protein sequence ID" value="QJY36969.1"/>
    <property type="molecule type" value="Genomic_DNA"/>
</dbReference>
<keyword evidence="2 5" id="KW-0812">Transmembrane</keyword>
<evidence type="ECO:0000259" key="6">
    <source>
        <dbReference type="Pfam" id="PF01957"/>
    </source>
</evidence>
<dbReference type="InterPro" id="IPR002810">
    <property type="entry name" value="NfeD-like_C"/>
</dbReference>
<dbReference type="EMBL" id="JAPFIT010000023">
    <property type="protein sequence ID" value="MDC5742448.1"/>
    <property type="molecule type" value="Genomic_DNA"/>
</dbReference>
<dbReference type="Pfam" id="PF01957">
    <property type="entry name" value="NfeD"/>
    <property type="match status" value="1"/>
</dbReference>
<dbReference type="GeneID" id="78075737"/>
<evidence type="ECO:0000313" key="9">
    <source>
        <dbReference type="EMBL" id="QJY36969.1"/>
    </source>
</evidence>
<evidence type="ECO:0000256" key="1">
    <source>
        <dbReference type="ARBA" id="ARBA00004141"/>
    </source>
</evidence>
<comment type="subcellular location">
    <subcellularLocation>
        <location evidence="1">Membrane</location>
        <topology evidence="1">Multi-pass membrane protein</topology>
    </subcellularLocation>
</comment>
<accession>A0A178JHY4</accession>
<dbReference type="InterPro" id="IPR052165">
    <property type="entry name" value="Membrane_assoc_protease"/>
</dbReference>
<protein>
    <submittedName>
        <fullName evidence="7">NfeD family protein</fullName>
    </submittedName>
</protein>
<keyword evidence="4 5" id="KW-0472">Membrane</keyword>
<evidence type="ECO:0000256" key="5">
    <source>
        <dbReference type="SAM" id="Phobius"/>
    </source>
</evidence>